<dbReference type="PANTHER" id="PTHR11879">
    <property type="entry name" value="ASPARTATE AMINOTRANSFERASE"/>
    <property type="match status" value="1"/>
</dbReference>
<organism evidence="8 9">
    <name type="scientific">Candidatus Desulfatifera sulfidica</name>
    <dbReference type="NCBI Taxonomy" id="2841691"/>
    <lineage>
        <taxon>Bacteria</taxon>
        <taxon>Pseudomonadati</taxon>
        <taxon>Thermodesulfobacteriota</taxon>
        <taxon>Desulfobulbia</taxon>
        <taxon>Desulfobulbales</taxon>
        <taxon>Desulfobulbaceae</taxon>
        <taxon>Candidatus Desulfatifera</taxon>
    </lineage>
</organism>
<reference evidence="8 9" key="1">
    <citation type="submission" date="2020-08" db="EMBL/GenBank/DDBJ databases">
        <title>Bridging the membrane lipid divide: bacteria of the FCB group superphylum have the potential to synthesize archaeal ether lipids.</title>
        <authorList>
            <person name="Villanueva L."/>
            <person name="Von Meijenfeldt F.A.B."/>
            <person name="Westbye A.B."/>
            <person name="Yadav S."/>
            <person name="Hopmans E.C."/>
            <person name="Dutilh B.E."/>
            <person name="Sinninghe Damste J.S."/>
        </authorList>
    </citation>
    <scope>NUCLEOTIDE SEQUENCE [LARGE SCALE GENOMIC DNA]</scope>
    <source>
        <strain evidence="8">NIOZ-UU81</strain>
    </source>
</reference>
<dbReference type="PRINTS" id="PR00799">
    <property type="entry name" value="TRANSAMINASE"/>
</dbReference>
<comment type="cofactor">
    <cofactor evidence="1">
        <name>pyridoxal 5'-phosphate</name>
        <dbReference type="ChEBI" id="CHEBI:597326"/>
    </cofactor>
</comment>
<comment type="subunit">
    <text evidence="3">Homodimer.</text>
</comment>
<comment type="caution">
    <text evidence="8">The sequence shown here is derived from an EMBL/GenBank/DDBJ whole genome shotgun (WGS) entry which is preliminary data.</text>
</comment>
<dbReference type="AlphaFoldDB" id="A0A8J6TDJ1"/>
<evidence type="ECO:0000259" key="7">
    <source>
        <dbReference type="Pfam" id="PF00155"/>
    </source>
</evidence>
<protein>
    <submittedName>
        <fullName evidence="8">Aspartate/tyrosine/aromatic aminotransferase</fullName>
    </submittedName>
</protein>
<dbReference type="InterPro" id="IPR015421">
    <property type="entry name" value="PyrdxlP-dep_Trfase_major"/>
</dbReference>
<dbReference type="Proteomes" id="UP000599024">
    <property type="component" value="Unassembled WGS sequence"/>
</dbReference>
<dbReference type="GO" id="GO:0033585">
    <property type="term" value="P:L-phenylalanine biosynthetic process from chorismate via phenylpyruvate"/>
    <property type="evidence" value="ECO:0007669"/>
    <property type="project" value="TreeGrafter"/>
</dbReference>
<proteinExistence type="inferred from homology"/>
<dbReference type="InterPro" id="IPR000796">
    <property type="entry name" value="Asp_trans"/>
</dbReference>
<feature type="domain" description="Aminotransferase class I/classII large" evidence="7">
    <location>
        <begin position="27"/>
        <end position="392"/>
    </location>
</feature>
<evidence type="ECO:0000313" key="8">
    <source>
        <dbReference type="EMBL" id="MBC8208327.1"/>
    </source>
</evidence>
<keyword evidence="5" id="KW-0808">Transferase</keyword>
<dbReference type="NCBIfam" id="NF006719">
    <property type="entry name" value="PRK09257.1"/>
    <property type="match status" value="1"/>
</dbReference>
<dbReference type="SUPFAM" id="SSF53383">
    <property type="entry name" value="PLP-dependent transferases"/>
    <property type="match status" value="1"/>
</dbReference>
<accession>A0A8J6TDJ1</accession>
<keyword evidence="6" id="KW-0663">Pyridoxal phosphate</keyword>
<dbReference type="GO" id="GO:0005829">
    <property type="term" value="C:cytosol"/>
    <property type="evidence" value="ECO:0007669"/>
    <property type="project" value="TreeGrafter"/>
</dbReference>
<dbReference type="EMBL" id="JACNLK010000033">
    <property type="protein sequence ID" value="MBC8208327.1"/>
    <property type="molecule type" value="Genomic_DNA"/>
</dbReference>
<sequence length="398" mass="43170">MWKTIQPAPPDSILGLTDEFRKDQNPSKVNLGVGVYKDDTGNTPVLRCVKAAEKELVEKQLSKSYLPISGDPAYAQAVQGLVLGGASEVIAAGRAVTAHAPGGTGALRVGADLIHKFSSQAKVWVSSPTWANHNGIFGAAGFEIERYAYYNPESKGLDFDRMMDDLQRIPVGDVVVLHTCCHNPSGVDLGQDQWREVAALAAQKGWIPYLDFAYQGFGDGVNEDRFAVEQFAAVGIDFFVASSFSKNFGLYNERTGAITVVTPSAEEAAVAMSHLKSVVRTNYSNPPAHGGLVAATILNSQELHAMWLDELAQMRNRIVEMRKALVEGLAKQGVEGDFSFIAKQRGMFSFSGWSDDVVQWLRDNRSIYVVGGGRINLAGLTTSNIDYVCSAVADAMRR</sequence>
<dbReference type="FunFam" id="3.40.640.10:FF:000066">
    <property type="entry name" value="Aspartate aminotransferase"/>
    <property type="match status" value="1"/>
</dbReference>
<dbReference type="InterPro" id="IPR015422">
    <property type="entry name" value="PyrdxlP-dep_Trfase_small"/>
</dbReference>
<dbReference type="CDD" id="cd00609">
    <property type="entry name" value="AAT_like"/>
    <property type="match status" value="1"/>
</dbReference>
<evidence type="ECO:0000313" key="9">
    <source>
        <dbReference type="Proteomes" id="UP000599024"/>
    </source>
</evidence>
<comment type="similarity">
    <text evidence="2">Belongs to the class-I pyridoxal-phosphate-dependent aminotransferase family.</text>
</comment>
<dbReference type="Gene3D" id="3.90.1150.10">
    <property type="entry name" value="Aspartate Aminotransferase, domain 1"/>
    <property type="match status" value="1"/>
</dbReference>
<dbReference type="Pfam" id="PF00155">
    <property type="entry name" value="Aminotran_1_2"/>
    <property type="match status" value="1"/>
</dbReference>
<evidence type="ECO:0000256" key="3">
    <source>
        <dbReference type="ARBA" id="ARBA00011738"/>
    </source>
</evidence>
<keyword evidence="4 8" id="KW-0032">Aminotransferase</keyword>
<dbReference type="InterPro" id="IPR004839">
    <property type="entry name" value="Aminotransferase_I/II_large"/>
</dbReference>
<dbReference type="InterPro" id="IPR015424">
    <property type="entry name" value="PyrdxlP-dep_Trfase"/>
</dbReference>
<evidence type="ECO:0000256" key="2">
    <source>
        <dbReference type="ARBA" id="ARBA00007441"/>
    </source>
</evidence>
<dbReference type="GO" id="GO:0042802">
    <property type="term" value="F:identical protein binding"/>
    <property type="evidence" value="ECO:0007669"/>
    <property type="project" value="TreeGrafter"/>
</dbReference>
<evidence type="ECO:0000256" key="5">
    <source>
        <dbReference type="ARBA" id="ARBA00022679"/>
    </source>
</evidence>
<evidence type="ECO:0000256" key="4">
    <source>
        <dbReference type="ARBA" id="ARBA00022576"/>
    </source>
</evidence>
<name>A0A8J6TDJ1_9BACT</name>
<dbReference type="Gene3D" id="3.40.640.10">
    <property type="entry name" value="Type I PLP-dependent aspartate aminotransferase-like (Major domain)"/>
    <property type="match status" value="1"/>
</dbReference>
<dbReference type="GO" id="GO:0030170">
    <property type="term" value="F:pyridoxal phosphate binding"/>
    <property type="evidence" value="ECO:0007669"/>
    <property type="project" value="InterPro"/>
</dbReference>
<dbReference type="PANTHER" id="PTHR11879:SF37">
    <property type="entry name" value="AROMATIC-AMINO-ACID AMINOTRANSFERASE"/>
    <property type="match status" value="1"/>
</dbReference>
<evidence type="ECO:0000256" key="1">
    <source>
        <dbReference type="ARBA" id="ARBA00001933"/>
    </source>
</evidence>
<dbReference type="GO" id="GO:0004838">
    <property type="term" value="F:L-tyrosine-2-oxoglutarate transaminase activity"/>
    <property type="evidence" value="ECO:0007669"/>
    <property type="project" value="TreeGrafter"/>
</dbReference>
<gene>
    <name evidence="8" type="ORF">H8E79_04065</name>
</gene>
<evidence type="ECO:0000256" key="6">
    <source>
        <dbReference type="ARBA" id="ARBA00022898"/>
    </source>
</evidence>